<proteinExistence type="predicted"/>
<gene>
    <name evidence="1" type="ORF">SAMN05216456_1466</name>
</gene>
<evidence type="ECO:0000313" key="1">
    <source>
        <dbReference type="EMBL" id="SFV31812.1"/>
    </source>
</evidence>
<accession>A0A1I7NAV0</accession>
<dbReference type="AlphaFoldDB" id="A0A1I7NAV0"/>
<sequence>MTEQVSWIIEFQGVQKPLDEILDAVSAIVCPLRATVQNALDQAADPQELDGLRVVVYAEEENGGAAWGFRFEGSPSSVNYAVSLVGALAPIVPPTH</sequence>
<protein>
    <submittedName>
        <fullName evidence="1">Uncharacterized protein</fullName>
    </submittedName>
</protein>
<dbReference type="Proteomes" id="UP000199074">
    <property type="component" value="Unassembled WGS sequence"/>
</dbReference>
<evidence type="ECO:0000313" key="2">
    <source>
        <dbReference type="Proteomes" id="UP000199074"/>
    </source>
</evidence>
<dbReference type="OrthoDB" id="9891019at2"/>
<dbReference type="RefSeq" id="WP_092422846.1">
    <property type="nucleotide sequence ID" value="NZ_FPCK01000001.1"/>
</dbReference>
<organism evidence="1 2">
    <name type="scientific">Devosia crocina</name>
    <dbReference type="NCBI Taxonomy" id="429728"/>
    <lineage>
        <taxon>Bacteria</taxon>
        <taxon>Pseudomonadati</taxon>
        <taxon>Pseudomonadota</taxon>
        <taxon>Alphaproteobacteria</taxon>
        <taxon>Hyphomicrobiales</taxon>
        <taxon>Devosiaceae</taxon>
        <taxon>Devosia</taxon>
    </lineage>
</organism>
<reference evidence="1 2" key="1">
    <citation type="submission" date="2016-10" db="EMBL/GenBank/DDBJ databases">
        <authorList>
            <person name="de Groot N.N."/>
        </authorList>
    </citation>
    <scope>NUCLEOTIDE SEQUENCE [LARGE SCALE GENOMIC DNA]</scope>
    <source>
        <strain evidence="1 2">IPL20</strain>
    </source>
</reference>
<dbReference type="STRING" id="429728.SAMN05216456_1466"/>
<name>A0A1I7NAV0_9HYPH</name>
<dbReference type="EMBL" id="FPCK01000001">
    <property type="protein sequence ID" value="SFV31812.1"/>
    <property type="molecule type" value="Genomic_DNA"/>
</dbReference>
<keyword evidence="2" id="KW-1185">Reference proteome</keyword>